<dbReference type="GO" id="GO:0006508">
    <property type="term" value="P:proteolysis"/>
    <property type="evidence" value="ECO:0007669"/>
    <property type="project" value="UniProtKB-KW"/>
</dbReference>
<evidence type="ECO:0000313" key="11">
    <source>
        <dbReference type="Proteomes" id="UP000244722"/>
    </source>
</evidence>
<dbReference type="STRING" id="42251.A0A2T6ZH93"/>
<evidence type="ECO:0000313" key="10">
    <source>
        <dbReference type="EMBL" id="PUU74868.1"/>
    </source>
</evidence>
<keyword evidence="2" id="KW-0645">Protease</keyword>
<dbReference type="Gene3D" id="3.90.1680.10">
    <property type="entry name" value="SOS response associated peptidase-like"/>
    <property type="match status" value="1"/>
</dbReference>
<evidence type="ECO:0000256" key="4">
    <source>
        <dbReference type="ARBA" id="ARBA00022801"/>
    </source>
</evidence>
<organism evidence="10 11">
    <name type="scientific">Tuber borchii</name>
    <name type="common">White truffle</name>
    <dbReference type="NCBI Taxonomy" id="42251"/>
    <lineage>
        <taxon>Eukaryota</taxon>
        <taxon>Fungi</taxon>
        <taxon>Dikarya</taxon>
        <taxon>Ascomycota</taxon>
        <taxon>Pezizomycotina</taxon>
        <taxon>Pezizomycetes</taxon>
        <taxon>Pezizales</taxon>
        <taxon>Tuberaceae</taxon>
        <taxon>Tuber</taxon>
    </lineage>
</organism>
<name>A0A2T6ZH93_TUBBO</name>
<feature type="region of interest" description="Disordered" evidence="9">
    <location>
        <begin position="422"/>
        <end position="465"/>
    </location>
</feature>
<keyword evidence="6" id="KW-0238">DNA-binding</keyword>
<dbReference type="EMBL" id="NESQ01000266">
    <property type="protein sequence ID" value="PUU74868.1"/>
    <property type="molecule type" value="Genomic_DNA"/>
</dbReference>
<dbReference type="Pfam" id="PF02586">
    <property type="entry name" value="SRAP"/>
    <property type="match status" value="1"/>
</dbReference>
<protein>
    <recommendedName>
        <fullName evidence="12">DUF159-domain-containing protein</fullName>
    </recommendedName>
</protein>
<gene>
    <name evidence="10" type="ORF">B9Z19DRAFT_1110410</name>
</gene>
<comment type="caution">
    <text evidence="10">The sequence shown here is derived from an EMBL/GenBank/DDBJ whole genome shotgun (WGS) entry which is preliminary data.</text>
</comment>
<evidence type="ECO:0000256" key="8">
    <source>
        <dbReference type="SAM" id="Coils"/>
    </source>
</evidence>
<feature type="compositionally biased region" description="Low complexity" evidence="9">
    <location>
        <begin position="356"/>
        <end position="368"/>
    </location>
</feature>
<feature type="compositionally biased region" description="Polar residues" evidence="9">
    <location>
        <begin position="456"/>
        <end position="465"/>
    </location>
</feature>
<dbReference type="OrthoDB" id="2111841at2759"/>
<keyword evidence="3" id="KW-0227">DNA damage</keyword>
<dbReference type="PANTHER" id="PTHR13604:SF0">
    <property type="entry name" value="ABASIC SITE PROCESSING PROTEIN HMCES"/>
    <property type="match status" value="1"/>
</dbReference>
<dbReference type="GO" id="GO:0003697">
    <property type="term" value="F:single-stranded DNA binding"/>
    <property type="evidence" value="ECO:0007669"/>
    <property type="project" value="InterPro"/>
</dbReference>
<proteinExistence type="inferred from homology"/>
<feature type="compositionally biased region" description="Basic residues" evidence="9">
    <location>
        <begin position="438"/>
        <end position="448"/>
    </location>
</feature>
<dbReference type="GO" id="GO:0008233">
    <property type="term" value="F:peptidase activity"/>
    <property type="evidence" value="ECO:0007669"/>
    <property type="project" value="UniProtKB-KW"/>
</dbReference>
<keyword evidence="4" id="KW-0378">Hydrolase</keyword>
<keyword evidence="8" id="KW-0175">Coiled coil</keyword>
<evidence type="ECO:0000256" key="1">
    <source>
        <dbReference type="ARBA" id="ARBA00008136"/>
    </source>
</evidence>
<evidence type="ECO:0000256" key="6">
    <source>
        <dbReference type="ARBA" id="ARBA00023125"/>
    </source>
</evidence>
<comment type="similarity">
    <text evidence="1">Belongs to the SOS response-associated peptidase family.</text>
</comment>
<dbReference type="GO" id="GO:0016829">
    <property type="term" value="F:lyase activity"/>
    <property type="evidence" value="ECO:0007669"/>
    <property type="project" value="UniProtKB-KW"/>
</dbReference>
<keyword evidence="11" id="KW-1185">Reference proteome</keyword>
<dbReference type="Proteomes" id="UP000244722">
    <property type="component" value="Unassembled WGS sequence"/>
</dbReference>
<feature type="coiled-coil region" evidence="8">
    <location>
        <begin position="387"/>
        <end position="414"/>
    </location>
</feature>
<sequence length="465" mass="51231">MCGRYAVGDGPGYAQGQLQADGLPVNRAPPEEGGDIRRHFNIAPGNYQLVYRALPGNPGNAPEEAPGSATLGEPGVVYALEYMKWGLIPSWSTSPPNYPGLLKMTNCRSDSLAENKPLWSMKNNKRCIVVALGFYEWLHKGKEKIPHFVKRKDGKMMLFAGLWDCVQYEGSQEKLYTYTIITTEANEQLSFLHERMPVILEPREVNPWLSPKTRSWNPTLQSLLKPYQGALEVYPVSKDVGKVALDSPTFIIPIDSAENKSNIKNFFTPKKGIKPEATPKEDDDDVEITGSSPVKQEASEDSQPESSARKSGTVKKPMKNFFITPKTPSSSQKLKREEKDAPGASLTPHIPFKIESSSPSQAPLPSSSAEGSSIKRERSEEGGDEELARKLARMDRLEEEGDEELARKLEMEERLLSSPLGPRAVSSIVNTPKNVKGGAKKKATPAKGKGKDKGSQKITSFFGNQ</sequence>
<reference evidence="10 11" key="1">
    <citation type="submission" date="2017-04" db="EMBL/GenBank/DDBJ databases">
        <title>Draft genome sequence of Tuber borchii Vittad., a whitish edible truffle.</title>
        <authorList>
            <consortium name="DOE Joint Genome Institute"/>
            <person name="Murat C."/>
            <person name="Kuo A."/>
            <person name="Barry K.W."/>
            <person name="Clum A."/>
            <person name="Dockter R.B."/>
            <person name="Fauchery L."/>
            <person name="Iotti M."/>
            <person name="Kohler A."/>
            <person name="Labutti K."/>
            <person name="Lindquist E.A."/>
            <person name="Lipzen A."/>
            <person name="Ohm R.A."/>
            <person name="Wang M."/>
            <person name="Grigoriev I.V."/>
            <person name="Zambonelli A."/>
            <person name="Martin F.M."/>
        </authorList>
    </citation>
    <scope>NUCLEOTIDE SEQUENCE [LARGE SCALE GENOMIC DNA]</scope>
    <source>
        <strain evidence="10 11">Tbo3840</strain>
    </source>
</reference>
<evidence type="ECO:0008006" key="12">
    <source>
        <dbReference type="Google" id="ProtNLM"/>
    </source>
</evidence>
<dbReference type="GO" id="GO:0106300">
    <property type="term" value="P:protein-DNA covalent cross-linking repair"/>
    <property type="evidence" value="ECO:0007669"/>
    <property type="project" value="InterPro"/>
</dbReference>
<keyword evidence="7" id="KW-0456">Lyase</keyword>
<feature type="compositionally biased region" description="Basic and acidic residues" evidence="9">
    <location>
        <begin position="373"/>
        <end position="387"/>
    </location>
</feature>
<dbReference type="AlphaFoldDB" id="A0A2T6ZH93"/>
<evidence type="ECO:0000256" key="9">
    <source>
        <dbReference type="SAM" id="MobiDB-lite"/>
    </source>
</evidence>
<dbReference type="InterPro" id="IPR036590">
    <property type="entry name" value="SRAP-like"/>
</dbReference>
<keyword evidence="5" id="KW-0190">Covalent protein-DNA linkage</keyword>
<accession>A0A2T6ZH93</accession>
<evidence type="ECO:0000256" key="7">
    <source>
        <dbReference type="ARBA" id="ARBA00023239"/>
    </source>
</evidence>
<evidence type="ECO:0000256" key="2">
    <source>
        <dbReference type="ARBA" id="ARBA00022670"/>
    </source>
</evidence>
<feature type="region of interest" description="Disordered" evidence="9">
    <location>
        <begin position="266"/>
        <end position="387"/>
    </location>
</feature>
<dbReference type="PANTHER" id="PTHR13604">
    <property type="entry name" value="DC12-RELATED"/>
    <property type="match status" value="1"/>
</dbReference>
<evidence type="ECO:0000256" key="5">
    <source>
        <dbReference type="ARBA" id="ARBA00023124"/>
    </source>
</evidence>
<evidence type="ECO:0000256" key="3">
    <source>
        <dbReference type="ARBA" id="ARBA00022763"/>
    </source>
</evidence>
<dbReference type="SUPFAM" id="SSF143081">
    <property type="entry name" value="BB1717-like"/>
    <property type="match status" value="1"/>
</dbReference>
<dbReference type="InterPro" id="IPR003738">
    <property type="entry name" value="SRAP"/>
</dbReference>